<dbReference type="EMBL" id="MDYQ01000010">
    <property type="protein sequence ID" value="PRP88448.1"/>
    <property type="molecule type" value="Genomic_DNA"/>
</dbReference>
<dbReference type="Gene3D" id="3.40.640.10">
    <property type="entry name" value="Type I PLP-dependent aspartate aminotransferase-like (Major domain)"/>
    <property type="match status" value="1"/>
</dbReference>
<dbReference type="AlphaFoldDB" id="A0A2P6NX28"/>
<dbReference type="FunCoup" id="A0A2P6NX28">
    <property type="interactions" value="342"/>
</dbReference>
<dbReference type="GO" id="GO:0004123">
    <property type="term" value="F:cystathionine gamma-lyase activity"/>
    <property type="evidence" value="ECO:0007669"/>
    <property type="project" value="TreeGrafter"/>
</dbReference>
<organism evidence="10 11">
    <name type="scientific">Planoprotostelium fungivorum</name>
    <dbReference type="NCBI Taxonomy" id="1890364"/>
    <lineage>
        <taxon>Eukaryota</taxon>
        <taxon>Amoebozoa</taxon>
        <taxon>Evosea</taxon>
        <taxon>Variosea</taxon>
        <taxon>Cavosteliida</taxon>
        <taxon>Cavosteliaceae</taxon>
        <taxon>Planoprotostelium</taxon>
    </lineage>
</organism>
<name>A0A2P6NX28_9EUKA</name>
<gene>
    <name evidence="10" type="ORF">PROFUN_03165</name>
</gene>
<dbReference type="FunFam" id="3.90.1150.10:FF:000008">
    <property type="entry name" value="Cystathionine gamma-synthase"/>
    <property type="match status" value="1"/>
</dbReference>
<evidence type="ECO:0000256" key="4">
    <source>
        <dbReference type="ARBA" id="ARBA00012085"/>
    </source>
</evidence>
<evidence type="ECO:0000313" key="11">
    <source>
        <dbReference type="Proteomes" id="UP000241769"/>
    </source>
</evidence>
<evidence type="ECO:0000256" key="7">
    <source>
        <dbReference type="ARBA" id="ARBA00029853"/>
    </source>
</evidence>
<dbReference type="GO" id="GO:0030170">
    <property type="term" value="F:pyridoxal phosphate binding"/>
    <property type="evidence" value="ECO:0007669"/>
    <property type="project" value="InterPro"/>
</dbReference>
<evidence type="ECO:0000256" key="3">
    <source>
        <dbReference type="ARBA" id="ARBA00009077"/>
    </source>
</evidence>
<evidence type="ECO:0000256" key="6">
    <source>
        <dbReference type="ARBA" id="ARBA00023192"/>
    </source>
</evidence>
<dbReference type="CDD" id="cd00614">
    <property type="entry name" value="CGS_like"/>
    <property type="match status" value="1"/>
</dbReference>
<dbReference type="Pfam" id="PF01053">
    <property type="entry name" value="Cys_Met_Meta_PP"/>
    <property type="match status" value="1"/>
</dbReference>
<dbReference type="OrthoDB" id="3512640at2759"/>
<dbReference type="InterPro" id="IPR015424">
    <property type="entry name" value="PyrdxlP-dep_Trfase"/>
</dbReference>
<evidence type="ECO:0000313" key="10">
    <source>
        <dbReference type="EMBL" id="PRP88448.1"/>
    </source>
</evidence>
<dbReference type="Proteomes" id="UP000241769">
    <property type="component" value="Unassembled WGS sequence"/>
</dbReference>
<comment type="pathway">
    <text evidence="2">Amino-acid biosynthesis; L-cysteine biosynthesis; L-cysteine from L-homocysteine and L-serine: step 2/2.</text>
</comment>
<evidence type="ECO:0000256" key="5">
    <source>
        <dbReference type="ARBA" id="ARBA00022898"/>
    </source>
</evidence>
<evidence type="ECO:0000256" key="1">
    <source>
        <dbReference type="ARBA" id="ARBA00001933"/>
    </source>
</evidence>
<comment type="caution">
    <text evidence="10">The sequence shown here is derived from an EMBL/GenBank/DDBJ whole genome shotgun (WGS) entry which is preliminary data.</text>
</comment>
<keyword evidence="11" id="KW-1185">Reference proteome</keyword>
<protein>
    <recommendedName>
        <fullName evidence="4">cystathionine gamma-lyase</fullName>
        <ecNumber evidence="4">4.4.1.1</ecNumber>
    </recommendedName>
    <alternativeName>
        <fullName evidence="7">Gamma-cystathionase</fullName>
    </alternativeName>
</protein>
<dbReference type="Gene3D" id="3.90.1150.10">
    <property type="entry name" value="Aspartate Aminotransferase, domain 1"/>
    <property type="match status" value="1"/>
</dbReference>
<dbReference type="PANTHER" id="PTHR11808">
    <property type="entry name" value="TRANS-SULFURATION ENZYME FAMILY MEMBER"/>
    <property type="match status" value="1"/>
</dbReference>
<dbReference type="InterPro" id="IPR015421">
    <property type="entry name" value="PyrdxlP-dep_Trfase_major"/>
</dbReference>
<comment type="similarity">
    <text evidence="3 9">Belongs to the trans-sulfuration enzymes family.</text>
</comment>
<dbReference type="STRING" id="1890364.A0A2P6NX28"/>
<dbReference type="GO" id="GO:0019343">
    <property type="term" value="P:cysteine biosynthetic process via cystathionine"/>
    <property type="evidence" value="ECO:0007669"/>
    <property type="project" value="TreeGrafter"/>
</dbReference>
<dbReference type="GO" id="GO:0005737">
    <property type="term" value="C:cytoplasm"/>
    <property type="evidence" value="ECO:0007669"/>
    <property type="project" value="TreeGrafter"/>
</dbReference>
<reference evidence="10 11" key="1">
    <citation type="journal article" date="2018" name="Genome Biol. Evol.">
        <title>Multiple Roots of Fruiting Body Formation in Amoebozoa.</title>
        <authorList>
            <person name="Hillmann F."/>
            <person name="Forbes G."/>
            <person name="Novohradska S."/>
            <person name="Ferling I."/>
            <person name="Riege K."/>
            <person name="Groth M."/>
            <person name="Westermann M."/>
            <person name="Marz M."/>
            <person name="Spaller T."/>
            <person name="Winckler T."/>
            <person name="Schaap P."/>
            <person name="Glockner G."/>
        </authorList>
    </citation>
    <scope>NUCLEOTIDE SEQUENCE [LARGE SCALE GENOMIC DNA]</scope>
    <source>
        <strain evidence="10 11">Jena</strain>
    </source>
</reference>
<dbReference type="EC" id="4.4.1.1" evidence="4"/>
<dbReference type="SUPFAM" id="SSF53383">
    <property type="entry name" value="PLP-dependent transferases"/>
    <property type="match status" value="1"/>
</dbReference>
<keyword evidence="6" id="KW-0198">Cysteine biosynthesis</keyword>
<dbReference type="FunFam" id="3.40.640.10:FF:000009">
    <property type="entry name" value="Cystathionine gamma-synthase homolog"/>
    <property type="match status" value="1"/>
</dbReference>
<keyword evidence="10" id="KW-0456">Lyase</keyword>
<evidence type="ECO:0000256" key="2">
    <source>
        <dbReference type="ARBA" id="ARBA00005038"/>
    </source>
</evidence>
<sequence>MAHSSRFATDCIHAGQRSDPITGAVMTPISLATTFQQDSPGIHKGYEYSRTGNPTRTAYENCIAALEKAKYGLAFASGSSVTASIISGLTSGDHVISVDDVYGGTQRYFRRVASPNANIQFSFVDFNDEQAFRAAFQPQTKLVWLETPTNPTLKVVDIRKTAEIAHAHGAILVVDNTFLSPYFQQPLLLGADIVVHSVTKYINGHSDVVGGVLATDSEDWYLRMKFAQNSLGAVPSPFDCFMVMRGIKTLHLRMQQHEKSAFAVARLLEASDKVEKVAYPGLPSHPNHEIAKSQQKGFGGMVTFWLKGGEQQSRQFLEALKLFALAESLGGVESLAEHPAIMTHASVPAEQRAKLGISDNLCRLSIGVEDVEDILDDLKRALDAQKSTSSLQKECDDLQSTTKLDDAITAENQHMGGQLKSI</sequence>
<dbReference type="InterPro" id="IPR015422">
    <property type="entry name" value="PyrdxlP-dep_Trfase_small"/>
</dbReference>
<dbReference type="PIRSF" id="PIRSF001434">
    <property type="entry name" value="CGS"/>
    <property type="match status" value="1"/>
</dbReference>
<dbReference type="PANTHER" id="PTHR11808:SF15">
    <property type="entry name" value="CYSTATHIONINE GAMMA-LYASE"/>
    <property type="match status" value="1"/>
</dbReference>
<dbReference type="GO" id="GO:0019346">
    <property type="term" value="P:transsulfuration"/>
    <property type="evidence" value="ECO:0007669"/>
    <property type="project" value="InterPro"/>
</dbReference>
<accession>A0A2P6NX28</accession>
<keyword evidence="5 8" id="KW-0663">Pyridoxal phosphate</keyword>
<feature type="modified residue" description="N6-(pyridoxal phosphate)lysine" evidence="8">
    <location>
        <position position="200"/>
    </location>
</feature>
<comment type="cofactor">
    <cofactor evidence="1 9">
        <name>pyridoxal 5'-phosphate</name>
        <dbReference type="ChEBI" id="CHEBI:597326"/>
    </cofactor>
</comment>
<evidence type="ECO:0000256" key="9">
    <source>
        <dbReference type="RuleBase" id="RU362118"/>
    </source>
</evidence>
<dbReference type="InterPro" id="IPR000277">
    <property type="entry name" value="Cys/Met-Metab_PyrdxlP-dep_enz"/>
</dbReference>
<proteinExistence type="inferred from homology"/>
<dbReference type="InParanoid" id="A0A2P6NX28"/>
<keyword evidence="6" id="KW-0028">Amino-acid biosynthesis</keyword>
<evidence type="ECO:0000256" key="8">
    <source>
        <dbReference type="PIRSR" id="PIRSR001434-2"/>
    </source>
</evidence>